<feature type="transmembrane region" description="Helical" evidence="5">
    <location>
        <begin position="298"/>
        <end position="319"/>
    </location>
</feature>
<dbReference type="PANTHER" id="PTHR37955">
    <property type="entry name" value="TELLURITE RESISTANCE PROTEIN TEHA"/>
    <property type="match status" value="1"/>
</dbReference>
<sequence>MTNATIPAMLRRMTPPLLPSLAHLPLGLFAAPMGVCGLGLAWRTAAETLAAPAILGEALLALGAATWLLLLGLHGLRGLRHPGALAADLAHPVRGAFIGAVTIGAMLAAGALGPYAPGAAHALWFVGAFGHLAVAAVTLRALLTAPRAVESLTPVLLIPLVGNIVAPAIGVRLGEPALGWGFFGIGAFLWLALHPILLGRLVAGPALPAPLRPTLAILLAPPAVGAIALVQLSGTHGVAALGLWGAALVVALALLLNLRDFLRLPFSLSAWGYTFPAAAFAIATMEMLWAHAPAWAMAAAWPVLAAASAIVALVATGTLRRAISGALLRPEQEPVPKC</sequence>
<evidence type="ECO:0000256" key="3">
    <source>
        <dbReference type="ARBA" id="ARBA00022989"/>
    </source>
</evidence>
<dbReference type="GO" id="GO:0005886">
    <property type="term" value="C:plasma membrane"/>
    <property type="evidence" value="ECO:0007669"/>
    <property type="project" value="TreeGrafter"/>
</dbReference>
<feature type="transmembrane region" description="Helical" evidence="5">
    <location>
        <begin position="54"/>
        <end position="76"/>
    </location>
</feature>
<dbReference type="GO" id="GO:0046583">
    <property type="term" value="F:monoatomic cation efflux transmembrane transporter activity"/>
    <property type="evidence" value="ECO:0007669"/>
    <property type="project" value="TreeGrafter"/>
</dbReference>
<dbReference type="InterPro" id="IPR004695">
    <property type="entry name" value="SLAC1/Mae1/Ssu1/TehA"/>
</dbReference>
<reference evidence="6" key="1">
    <citation type="submission" date="2020-01" db="EMBL/GenBank/DDBJ databases">
        <authorList>
            <person name="Rat A."/>
        </authorList>
    </citation>
    <scope>NUCLEOTIDE SEQUENCE</scope>
    <source>
        <strain evidence="6">LMG 28251</strain>
    </source>
</reference>
<comment type="caution">
    <text evidence="6">The sequence shown here is derived from an EMBL/GenBank/DDBJ whole genome shotgun (WGS) entry which is preliminary data.</text>
</comment>
<feature type="transmembrane region" description="Helical" evidence="5">
    <location>
        <begin position="21"/>
        <end position="42"/>
    </location>
</feature>
<dbReference type="Pfam" id="PF03595">
    <property type="entry name" value="SLAC1"/>
    <property type="match status" value="1"/>
</dbReference>
<reference evidence="6" key="2">
    <citation type="journal article" date="2021" name="Syst. Appl. Microbiol.">
        <title>Roseomonas hellenica sp. nov., isolated from roots of wild-growing Alkanna tinctoria.</title>
        <authorList>
            <person name="Rat A."/>
            <person name="Naranjo H.D."/>
            <person name="Lebbe L."/>
            <person name="Cnockaert M."/>
            <person name="Krigas N."/>
            <person name="Grigoriadou K."/>
            <person name="Maloupa E."/>
            <person name="Willems A."/>
        </authorList>
    </citation>
    <scope>NUCLEOTIDE SEQUENCE</scope>
    <source>
        <strain evidence="6">LMG 28251</strain>
    </source>
</reference>
<evidence type="ECO:0000256" key="5">
    <source>
        <dbReference type="SAM" id="Phobius"/>
    </source>
</evidence>
<dbReference type="AlphaFoldDB" id="A0AAF1JU09"/>
<name>A0AAF1JU09_9PROT</name>
<evidence type="ECO:0000256" key="4">
    <source>
        <dbReference type="ARBA" id="ARBA00023136"/>
    </source>
</evidence>
<comment type="subcellular location">
    <subcellularLocation>
        <location evidence="1">Membrane</location>
        <topology evidence="1">Multi-pass membrane protein</topology>
    </subcellularLocation>
</comment>
<dbReference type="Gene3D" id="1.50.10.150">
    <property type="entry name" value="Voltage-dependent anion channel"/>
    <property type="match status" value="1"/>
</dbReference>
<dbReference type="RefSeq" id="WP_211872211.1">
    <property type="nucleotide sequence ID" value="NZ_JAAEDH010000001.1"/>
</dbReference>
<keyword evidence="4 5" id="KW-0472">Membrane</keyword>
<feature type="transmembrane region" description="Helical" evidence="5">
    <location>
        <begin position="155"/>
        <end position="174"/>
    </location>
</feature>
<accession>A0AAF1JU09</accession>
<evidence type="ECO:0000256" key="1">
    <source>
        <dbReference type="ARBA" id="ARBA00004141"/>
    </source>
</evidence>
<keyword evidence="3 5" id="KW-1133">Transmembrane helix</keyword>
<proteinExistence type="predicted"/>
<dbReference type="CDD" id="cd09323">
    <property type="entry name" value="TDT_SLAC1_like"/>
    <property type="match status" value="1"/>
</dbReference>
<keyword evidence="2 5" id="KW-0812">Transmembrane</keyword>
<dbReference type="EMBL" id="JAAEDH010000001">
    <property type="protein sequence ID" value="MBR0653506.1"/>
    <property type="molecule type" value="Genomic_DNA"/>
</dbReference>
<feature type="transmembrane region" description="Helical" evidence="5">
    <location>
        <begin position="238"/>
        <end position="258"/>
    </location>
</feature>
<gene>
    <name evidence="6" type="ORF">GXW79_00285</name>
</gene>
<evidence type="ECO:0000256" key="2">
    <source>
        <dbReference type="ARBA" id="ARBA00022692"/>
    </source>
</evidence>
<organism evidence="6 7">
    <name type="scientific">Plastoroseomonas arctica</name>
    <dbReference type="NCBI Taxonomy" id="1509237"/>
    <lineage>
        <taxon>Bacteria</taxon>
        <taxon>Pseudomonadati</taxon>
        <taxon>Pseudomonadota</taxon>
        <taxon>Alphaproteobacteria</taxon>
        <taxon>Acetobacterales</taxon>
        <taxon>Acetobacteraceae</taxon>
        <taxon>Plastoroseomonas</taxon>
    </lineage>
</organism>
<dbReference type="InterPro" id="IPR052951">
    <property type="entry name" value="Tellurite_res_ion_channel"/>
</dbReference>
<dbReference type="PANTHER" id="PTHR37955:SF1">
    <property type="entry name" value="DEP DOMAIN-CONTAINING PROTEIN"/>
    <property type="match status" value="1"/>
</dbReference>
<dbReference type="InterPro" id="IPR038665">
    <property type="entry name" value="Voltage-dep_anion_channel_sf"/>
</dbReference>
<protein>
    <submittedName>
        <fullName evidence="6">C4-dicarboxylate ABC transporter</fullName>
    </submittedName>
</protein>
<evidence type="ECO:0000313" key="6">
    <source>
        <dbReference type="EMBL" id="MBR0653506.1"/>
    </source>
</evidence>
<feature type="transmembrane region" description="Helical" evidence="5">
    <location>
        <begin position="270"/>
        <end position="292"/>
    </location>
</feature>
<feature type="transmembrane region" description="Helical" evidence="5">
    <location>
        <begin position="122"/>
        <end position="143"/>
    </location>
</feature>
<keyword evidence="7" id="KW-1185">Reference proteome</keyword>
<feature type="transmembrane region" description="Helical" evidence="5">
    <location>
        <begin position="180"/>
        <end position="203"/>
    </location>
</feature>
<feature type="transmembrane region" description="Helical" evidence="5">
    <location>
        <begin position="215"/>
        <end position="232"/>
    </location>
</feature>
<feature type="transmembrane region" description="Helical" evidence="5">
    <location>
        <begin position="96"/>
        <end position="116"/>
    </location>
</feature>
<evidence type="ECO:0000313" key="7">
    <source>
        <dbReference type="Proteomes" id="UP001196068"/>
    </source>
</evidence>
<dbReference type="Proteomes" id="UP001196068">
    <property type="component" value="Unassembled WGS sequence"/>
</dbReference>